<evidence type="ECO:0000313" key="10">
    <source>
        <dbReference type="Proteomes" id="UP001201980"/>
    </source>
</evidence>
<comment type="subcellular location">
    <subcellularLocation>
        <location evidence="1">Membrane</location>
        <topology evidence="1">Multi-pass membrane protein</topology>
    </subcellularLocation>
</comment>
<protein>
    <recommendedName>
        <fullName evidence="8">Major facilitator superfamily (MFS) profile domain-containing protein</fullName>
    </recommendedName>
</protein>
<evidence type="ECO:0000256" key="7">
    <source>
        <dbReference type="SAM" id="Phobius"/>
    </source>
</evidence>
<dbReference type="PROSITE" id="PS50850">
    <property type="entry name" value="MFS"/>
    <property type="match status" value="1"/>
</dbReference>
<keyword evidence="10" id="KW-1185">Reference proteome</keyword>
<organism evidence="9 10">
    <name type="scientific">Zalerion maritima</name>
    <dbReference type="NCBI Taxonomy" id="339359"/>
    <lineage>
        <taxon>Eukaryota</taxon>
        <taxon>Fungi</taxon>
        <taxon>Dikarya</taxon>
        <taxon>Ascomycota</taxon>
        <taxon>Pezizomycotina</taxon>
        <taxon>Sordariomycetes</taxon>
        <taxon>Lulworthiomycetidae</taxon>
        <taxon>Lulworthiales</taxon>
        <taxon>Lulworthiaceae</taxon>
        <taxon>Zalerion</taxon>
    </lineage>
</organism>
<feature type="region of interest" description="Disordered" evidence="6">
    <location>
        <begin position="574"/>
        <end position="607"/>
    </location>
</feature>
<feature type="transmembrane region" description="Helical" evidence="7">
    <location>
        <begin position="274"/>
        <end position="296"/>
    </location>
</feature>
<dbReference type="Gene3D" id="1.20.1720.10">
    <property type="entry name" value="Multidrug resistance protein D"/>
    <property type="match status" value="1"/>
</dbReference>
<name>A0AAD5WQ79_9PEZI</name>
<feature type="transmembrane region" description="Helical" evidence="7">
    <location>
        <begin position="114"/>
        <end position="132"/>
    </location>
</feature>
<comment type="caution">
    <text evidence="9">The sequence shown here is derived from an EMBL/GenBank/DDBJ whole genome shotgun (WGS) entry which is preliminary data.</text>
</comment>
<dbReference type="SUPFAM" id="SSF103473">
    <property type="entry name" value="MFS general substrate transporter"/>
    <property type="match status" value="1"/>
</dbReference>
<dbReference type="Proteomes" id="UP001201980">
    <property type="component" value="Unassembled WGS sequence"/>
</dbReference>
<evidence type="ECO:0000256" key="2">
    <source>
        <dbReference type="ARBA" id="ARBA00022448"/>
    </source>
</evidence>
<evidence type="ECO:0000256" key="6">
    <source>
        <dbReference type="SAM" id="MobiDB-lite"/>
    </source>
</evidence>
<evidence type="ECO:0000313" key="9">
    <source>
        <dbReference type="EMBL" id="KAJ2896437.1"/>
    </source>
</evidence>
<sequence length="607" mass="65378">MAHSGDDKHDIVPDDKARDLEKDLEAGNPDTTDRTDGESSAEKPTSDEPRKKKKKKELSAAEEDEAGKEYPPMKKVIPVAICLVFTMLLFSLDRTIVATATPKITDDFNSVDDIGWYASAYMMTGCATQLVFGKIYTFYPSKWVFLFSVSVFELGSLVCGVAPSSAVFIVGRAVAGMGTGGIFSGSIVLLLNLVPLRKRPIFMALMGTVMLVSSIAGPLIGGAFTTGATWRWCFYVNLPIGGVCLMLLLWLLPAEQALSDQEKENRKMTTWQRIMKLDPIGATLFPPAIVCLLLALQWGGSAYAWGNWRIILCFVFFGVLILAFSAVQVWKGDNATLPPRILGYRSILSTTFWALCSGGSMMVAVYFIPVWFQAIQGVSAMESGIRVLPLSAASITAGLLAAPLVSRLGYYTPFLILGSVLSAVGAGLLMMWEVNTPKPVWIGYQIVYGFGVGMGQQQAGLAAQTVLPTKDVPIGVAFKFFGQNLGGAIMVSVAQNVFNQRLIDGLTDAALPGVDPETVLALGATEFQNYVDPENMDQVLVVYNDALVGVFEVAMILGALGLLFALLTEWKSIKGKGKGKGKDGEEGEVTEKEEGKETAEKGDGAKV</sequence>
<dbReference type="EMBL" id="JAKWBI020000332">
    <property type="protein sequence ID" value="KAJ2896437.1"/>
    <property type="molecule type" value="Genomic_DNA"/>
</dbReference>
<keyword evidence="2" id="KW-0813">Transport</keyword>
<dbReference type="GO" id="GO:0022857">
    <property type="term" value="F:transmembrane transporter activity"/>
    <property type="evidence" value="ECO:0007669"/>
    <property type="project" value="InterPro"/>
</dbReference>
<feature type="transmembrane region" description="Helical" evidence="7">
    <location>
        <begin position="169"/>
        <end position="194"/>
    </location>
</feature>
<evidence type="ECO:0000256" key="4">
    <source>
        <dbReference type="ARBA" id="ARBA00022989"/>
    </source>
</evidence>
<feature type="compositionally biased region" description="Basic and acidic residues" evidence="6">
    <location>
        <begin position="580"/>
        <end position="607"/>
    </location>
</feature>
<dbReference type="GO" id="GO:0005886">
    <property type="term" value="C:plasma membrane"/>
    <property type="evidence" value="ECO:0007669"/>
    <property type="project" value="TreeGrafter"/>
</dbReference>
<dbReference type="Pfam" id="PF07690">
    <property type="entry name" value="MFS_1"/>
    <property type="match status" value="1"/>
</dbReference>
<feature type="transmembrane region" description="Helical" evidence="7">
    <location>
        <begin position="546"/>
        <end position="568"/>
    </location>
</feature>
<feature type="transmembrane region" description="Helical" evidence="7">
    <location>
        <begin position="414"/>
        <end position="432"/>
    </location>
</feature>
<evidence type="ECO:0000256" key="1">
    <source>
        <dbReference type="ARBA" id="ARBA00004141"/>
    </source>
</evidence>
<dbReference type="FunFam" id="1.20.1720.10:FF:000012">
    <property type="entry name" value="MFS toxin efflux pump (AflT)"/>
    <property type="match status" value="1"/>
</dbReference>
<keyword evidence="4 7" id="KW-1133">Transmembrane helix</keyword>
<feature type="region of interest" description="Disordered" evidence="6">
    <location>
        <begin position="1"/>
        <end position="67"/>
    </location>
</feature>
<dbReference type="InterPro" id="IPR036259">
    <property type="entry name" value="MFS_trans_sf"/>
</dbReference>
<keyword evidence="3 7" id="KW-0812">Transmembrane</keyword>
<accession>A0AAD5WQ79</accession>
<feature type="transmembrane region" description="Helical" evidence="7">
    <location>
        <begin position="232"/>
        <end position="253"/>
    </location>
</feature>
<evidence type="ECO:0000259" key="8">
    <source>
        <dbReference type="PROSITE" id="PS50850"/>
    </source>
</evidence>
<dbReference type="Gene3D" id="1.20.1250.20">
    <property type="entry name" value="MFS general substrate transporter like domains"/>
    <property type="match status" value="1"/>
</dbReference>
<evidence type="ECO:0000256" key="3">
    <source>
        <dbReference type="ARBA" id="ARBA00022692"/>
    </source>
</evidence>
<feature type="transmembrane region" description="Helical" evidence="7">
    <location>
        <begin position="144"/>
        <end position="163"/>
    </location>
</feature>
<feature type="transmembrane region" description="Helical" evidence="7">
    <location>
        <begin position="308"/>
        <end position="330"/>
    </location>
</feature>
<feature type="compositionally biased region" description="Basic and acidic residues" evidence="6">
    <location>
        <begin position="1"/>
        <end position="50"/>
    </location>
</feature>
<evidence type="ECO:0000256" key="5">
    <source>
        <dbReference type="ARBA" id="ARBA00023136"/>
    </source>
</evidence>
<dbReference type="FunFam" id="1.20.1250.20:FF:000196">
    <property type="entry name" value="MFS toxin efflux pump (AflT)"/>
    <property type="match status" value="1"/>
</dbReference>
<dbReference type="CDD" id="cd17502">
    <property type="entry name" value="MFS_Azr1_MDR_like"/>
    <property type="match status" value="1"/>
</dbReference>
<dbReference type="PANTHER" id="PTHR23501:SF201">
    <property type="entry name" value="MFS AFLATOXIN EFFLUX PUMP"/>
    <property type="match status" value="1"/>
</dbReference>
<keyword evidence="5 7" id="KW-0472">Membrane</keyword>
<feature type="transmembrane region" description="Helical" evidence="7">
    <location>
        <begin position="351"/>
        <end position="372"/>
    </location>
</feature>
<feature type="transmembrane region" description="Helical" evidence="7">
    <location>
        <begin position="201"/>
        <end position="220"/>
    </location>
</feature>
<dbReference type="InterPro" id="IPR020846">
    <property type="entry name" value="MFS_dom"/>
</dbReference>
<feature type="transmembrane region" description="Helical" evidence="7">
    <location>
        <begin position="384"/>
        <end position="402"/>
    </location>
</feature>
<gene>
    <name evidence="9" type="ORF">MKZ38_005564</name>
</gene>
<dbReference type="AlphaFoldDB" id="A0AAD5WQ79"/>
<dbReference type="InterPro" id="IPR011701">
    <property type="entry name" value="MFS"/>
</dbReference>
<feature type="transmembrane region" description="Helical" evidence="7">
    <location>
        <begin position="76"/>
        <end position="94"/>
    </location>
</feature>
<proteinExistence type="predicted"/>
<feature type="domain" description="Major facilitator superfamily (MFS) profile" evidence="8">
    <location>
        <begin position="79"/>
        <end position="573"/>
    </location>
</feature>
<dbReference type="PANTHER" id="PTHR23501">
    <property type="entry name" value="MAJOR FACILITATOR SUPERFAMILY"/>
    <property type="match status" value="1"/>
</dbReference>
<reference evidence="9" key="1">
    <citation type="submission" date="2022-07" db="EMBL/GenBank/DDBJ databases">
        <title>Draft genome sequence of Zalerion maritima ATCC 34329, a (micro)plastics degrading marine fungus.</title>
        <authorList>
            <person name="Paco A."/>
            <person name="Goncalves M.F.M."/>
            <person name="Rocha-Santos T.A.P."/>
            <person name="Alves A."/>
        </authorList>
    </citation>
    <scope>NUCLEOTIDE SEQUENCE</scope>
    <source>
        <strain evidence="9">ATCC 34329</strain>
    </source>
</reference>